<evidence type="ECO:0000313" key="3">
    <source>
        <dbReference type="EMBL" id="UYV71555.1"/>
    </source>
</evidence>
<feature type="domain" description="Integrator complex subunit 1 R3" evidence="2">
    <location>
        <begin position="194"/>
        <end position="294"/>
    </location>
</feature>
<name>A0ABY6KVF1_9ARAC</name>
<organism evidence="3 4">
    <name type="scientific">Cordylochernes scorpioides</name>
    <dbReference type="NCBI Taxonomy" id="51811"/>
    <lineage>
        <taxon>Eukaryota</taxon>
        <taxon>Metazoa</taxon>
        <taxon>Ecdysozoa</taxon>
        <taxon>Arthropoda</taxon>
        <taxon>Chelicerata</taxon>
        <taxon>Arachnida</taxon>
        <taxon>Pseudoscorpiones</taxon>
        <taxon>Cheliferoidea</taxon>
        <taxon>Chernetidae</taxon>
        <taxon>Cordylochernes</taxon>
    </lineage>
</organism>
<gene>
    <name evidence="3" type="ORF">LAZ67_8003681</name>
</gene>
<reference evidence="3 4" key="1">
    <citation type="submission" date="2022-01" db="EMBL/GenBank/DDBJ databases">
        <title>A chromosomal length assembly of Cordylochernes scorpioides.</title>
        <authorList>
            <person name="Zeh D."/>
            <person name="Zeh J."/>
        </authorList>
    </citation>
    <scope>NUCLEOTIDE SEQUENCE [LARGE SCALE GENOMIC DNA]</scope>
    <source>
        <strain evidence="3">IN4F17</strain>
        <tissue evidence="3">Whole Body</tissue>
    </source>
</reference>
<dbReference type="Pfam" id="PF22927">
    <property type="entry name" value="INT1_R3"/>
    <property type="match status" value="1"/>
</dbReference>
<evidence type="ECO:0000259" key="2">
    <source>
        <dbReference type="Pfam" id="PF22927"/>
    </source>
</evidence>
<evidence type="ECO:0000256" key="1">
    <source>
        <dbReference type="SAM" id="MobiDB-lite"/>
    </source>
</evidence>
<accession>A0ABY6KVF1</accession>
<dbReference type="EMBL" id="CP092870">
    <property type="protein sequence ID" value="UYV71555.1"/>
    <property type="molecule type" value="Genomic_DNA"/>
</dbReference>
<dbReference type="InterPro" id="IPR053964">
    <property type="entry name" value="INT1_R3"/>
</dbReference>
<keyword evidence="4" id="KW-1185">Reference proteome</keyword>
<feature type="region of interest" description="Disordered" evidence="1">
    <location>
        <begin position="116"/>
        <end position="140"/>
    </location>
</feature>
<dbReference type="InterPro" id="IPR038902">
    <property type="entry name" value="INTS1"/>
</dbReference>
<dbReference type="Proteomes" id="UP001235939">
    <property type="component" value="Chromosome 08"/>
</dbReference>
<proteinExistence type="predicted"/>
<dbReference type="PANTHER" id="PTHR21224:SF1">
    <property type="entry name" value="INTEGRATOR COMPLEX SUBUNIT 1"/>
    <property type="match status" value="1"/>
</dbReference>
<protein>
    <submittedName>
        <fullName evidence="3">INTS1</fullName>
    </submittedName>
</protein>
<evidence type="ECO:0000313" key="4">
    <source>
        <dbReference type="Proteomes" id="UP001235939"/>
    </source>
</evidence>
<sequence length="314" mass="33947">MCEALGLLIVDLQLGAESIHRLAQQAGARADPVCPTPPTPDGVWFISARPEAVPPLLAGAPGWLAHTPLLSPACALVVHLLTFVDSLNCSFFLCSNLGYECLCQWVLFQGRSQTPPSPSLHASPQPAAAGHSPRVHRPAPRPLLSTEQVLYVPLIPARERVENSSSSPLTPGVVVIPVELERCNKFSCRVWCQLDMVSHAVILALANNHPGDRMAEVVCRKLAAVHPLLFLRQLGMLSSLLRGRIEARDFSIFRSRGQLALFLAVLSVVELLGPALFASPASSEILACYLDMCSVSAPSMSLPLWWEEGVSSFQ</sequence>
<dbReference type="PANTHER" id="PTHR21224">
    <property type="entry name" value="INTEGRATOR COMPLEX SUBUNIT 1"/>
    <property type="match status" value="1"/>
</dbReference>